<evidence type="ECO:0000313" key="2">
    <source>
        <dbReference type="EMBL" id="MFG1370704.1"/>
    </source>
</evidence>
<keyword evidence="3" id="KW-1185">Reference proteome</keyword>
<reference evidence="2 3" key="1">
    <citation type="submission" date="2024-02" db="EMBL/GenBank/DDBJ databases">
        <title>Expansion and revision of Xanthobacter and proposal of Roseixanthobacter gen. nov.</title>
        <authorList>
            <person name="Soltysiak M.P.M."/>
            <person name="Jalihal A."/>
            <person name="Ory A."/>
            <person name="Chrisophersen C."/>
            <person name="Lee A.D."/>
            <person name="Boulton J."/>
            <person name="Springer M."/>
        </authorList>
    </citation>
    <scope>NUCLEOTIDE SEQUENCE [LARGE SCALE GENOMIC DNA]</scope>
    <source>
        <strain evidence="2 3">23A</strain>
    </source>
</reference>
<organism evidence="2 3">
    <name type="scientific">Xanthobacter oligotrophicus</name>
    <dbReference type="NCBI Taxonomy" id="2607286"/>
    <lineage>
        <taxon>Bacteria</taxon>
        <taxon>Pseudomonadati</taxon>
        <taxon>Pseudomonadota</taxon>
        <taxon>Alphaproteobacteria</taxon>
        <taxon>Hyphomicrobiales</taxon>
        <taxon>Xanthobacteraceae</taxon>
        <taxon>Xanthobacter</taxon>
    </lineage>
</organism>
<evidence type="ECO:0000256" key="1">
    <source>
        <dbReference type="SAM" id="MobiDB-lite"/>
    </source>
</evidence>
<feature type="region of interest" description="Disordered" evidence="1">
    <location>
        <begin position="478"/>
        <end position="503"/>
    </location>
</feature>
<accession>A0ABW6ZSC3</accession>
<proteinExistence type="predicted"/>
<sequence length="503" mass="55207">MRDASTGVLAARRASLIDNRDDVRRVWDRISALALDFIQNSGRLKGAVDQVVADTVGTELQLFARPNLSRLGYSEKEASDWARLVQERWRRWAWNPIECDLRGKWTLPQQVDVALRHYVAYGEALGVIDYLSPAQRAAYGAKTGTKFLLVSPHRLVRDTSEMERLHSGILHDANGRPQAYRLLERENGMEVKRDYAARDAAGRQMVVHAFDPWDSGDVRGISVIASILRTHASAEQLADATLATAILQTLFAATLTSDLKDSAEAFQALEALENEALTTEFGDYFAARMEAASENSLVLNSASQVNQLAPGEKLELHTAGTPGSNYIPFAGDIRREMARAIGVTYSSFSFDWEGATYSSSKMEYSSIWPLVLRRRGRIAAPIHQAVYESWLDEEIGEGRIPFKGGYRAFAANREAVLWADWQGPAKPTADDGKAAKASTERLQNGTSSLAIECAELGLDENDVFAQRVAEAKRYEAAGLPNPFARQQGGGGDAPVPDSTGATP</sequence>
<dbReference type="InterPro" id="IPR006429">
    <property type="entry name" value="Phage_lambda_portal"/>
</dbReference>
<name>A0ABW6ZSC3_9HYPH</name>
<dbReference type="EMBL" id="JBAFVH010000001">
    <property type="protein sequence ID" value="MFG1370704.1"/>
    <property type="molecule type" value="Genomic_DNA"/>
</dbReference>
<evidence type="ECO:0000313" key="3">
    <source>
        <dbReference type="Proteomes" id="UP001604002"/>
    </source>
</evidence>
<gene>
    <name evidence="2" type="ORF">V5F32_00845</name>
</gene>
<protein>
    <submittedName>
        <fullName evidence="2">Phage portal protein</fullName>
    </submittedName>
</protein>
<dbReference type="RefSeq" id="WP_393990792.1">
    <property type="nucleotide sequence ID" value="NZ_JBAFVH010000001.1"/>
</dbReference>
<dbReference type="Pfam" id="PF05136">
    <property type="entry name" value="Phage_portal_2"/>
    <property type="match status" value="1"/>
</dbReference>
<dbReference type="Proteomes" id="UP001604002">
    <property type="component" value="Unassembled WGS sequence"/>
</dbReference>
<comment type="caution">
    <text evidence="2">The sequence shown here is derived from an EMBL/GenBank/DDBJ whole genome shotgun (WGS) entry which is preliminary data.</text>
</comment>